<dbReference type="AlphaFoldDB" id="A0A1G5RSF4"/>
<keyword evidence="7 10" id="KW-1208">Phospholipid metabolism</keyword>
<evidence type="ECO:0000256" key="5">
    <source>
        <dbReference type="ARBA" id="ARBA00023098"/>
    </source>
</evidence>
<comment type="similarity">
    <text evidence="10">Belongs to the PlsX family.</text>
</comment>
<dbReference type="PIRSF" id="PIRSF002465">
    <property type="entry name" value="Phsphlp_syn_PlsX"/>
    <property type="match status" value="1"/>
</dbReference>
<keyword evidence="6 10" id="KW-0594">Phospholipid biosynthesis</keyword>
<evidence type="ECO:0000256" key="2">
    <source>
        <dbReference type="ARBA" id="ARBA00022490"/>
    </source>
</evidence>
<dbReference type="EMBL" id="FMWL01000002">
    <property type="protein sequence ID" value="SCZ76926.1"/>
    <property type="molecule type" value="Genomic_DNA"/>
</dbReference>
<dbReference type="EC" id="2.3.1.274" evidence="8 10"/>
<evidence type="ECO:0000256" key="9">
    <source>
        <dbReference type="ARBA" id="ARBA00046608"/>
    </source>
</evidence>
<comment type="subcellular location">
    <subcellularLocation>
        <location evidence="10">Cytoplasm</location>
    </subcellularLocation>
    <text evidence="10">Associated with the membrane possibly through PlsY.</text>
</comment>
<dbReference type="STRING" id="1120920.SAMN03080599_00476"/>
<evidence type="ECO:0000256" key="7">
    <source>
        <dbReference type="ARBA" id="ARBA00023264"/>
    </source>
</evidence>
<evidence type="ECO:0000313" key="11">
    <source>
        <dbReference type="EMBL" id="SCZ76926.1"/>
    </source>
</evidence>
<protein>
    <recommendedName>
        <fullName evidence="8 10">Phosphate acyltransferase</fullName>
        <ecNumber evidence="8 10">2.3.1.274</ecNumber>
    </recommendedName>
    <alternativeName>
        <fullName evidence="10">Acyl-ACP phosphotransacylase</fullName>
    </alternativeName>
    <alternativeName>
        <fullName evidence="10">Acyl-[acyl-carrier-protein]--phosphate acyltransferase</fullName>
    </alternativeName>
    <alternativeName>
        <fullName evidence="10">Phosphate-acyl-ACP acyltransferase</fullName>
    </alternativeName>
</protein>
<organism evidence="11 12">
    <name type="scientific">Acidaminobacter hydrogenoformans DSM 2784</name>
    <dbReference type="NCBI Taxonomy" id="1120920"/>
    <lineage>
        <taxon>Bacteria</taxon>
        <taxon>Bacillati</taxon>
        <taxon>Bacillota</taxon>
        <taxon>Clostridia</taxon>
        <taxon>Peptostreptococcales</taxon>
        <taxon>Acidaminobacteraceae</taxon>
        <taxon>Acidaminobacter</taxon>
    </lineage>
</organism>
<evidence type="ECO:0000256" key="1">
    <source>
        <dbReference type="ARBA" id="ARBA00001232"/>
    </source>
</evidence>
<comment type="catalytic activity">
    <reaction evidence="1 10">
        <text>a fatty acyl-[ACP] + phosphate = an acyl phosphate + holo-[ACP]</text>
        <dbReference type="Rhea" id="RHEA:42292"/>
        <dbReference type="Rhea" id="RHEA-COMP:9685"/>
        <dbReference type="Rhea" id="RHEA-COMP:14125"/>
        <dbReference type="ChEBI" id="CHEBI:43474"/>
        <dbReference type="ChEBI" id="CHEBI:59918"/>
        <dbReference type="ChEBI" id="CHEBI:64479"/>
        <dbReference type="ChEBI" id="CHEBI:138651"/>
        <dbReference type="EC" id="2.3.1.274"/>
    </reaction>
</comment>
<comment type="pathway">
    <text evidence="10">Lipid metabolism; phospholipid metabolism.</text>
</comment>
<dbReference type="Gene3D" id="3.40.718.10">
    <property type="entry name" value="Isopropylmalate Dehydrogenase"/>
    <property type="match status" value="1"/>
</dbReference>
<dbReference type="InterPro" id="IPR003664">
    <property type="entry name" value="FA_synthesis"/>
</dbReference>
<evidence type="ECO:0000256" key="6">
    <source>
        <dbReference type="ARBA" id="ARBA00023209"/>
    </source>
</evidence>
<dbReference type="Proteomes" id="UP000199208">
    <property type="component" value="Unassembled WGS sequence"/>
</dbReference>
<evidence type="ECO:0000256" key="8">
    <source>
        <dbReference type="ARBA" id="ARBA00024069"/>
    </source>
</evidence>
<dbReference type="PANTHER" id="PTHR30100:SF1">
    <property type="entry name" value="PHOSPHATE ACYLTRANSFERASE"/>
    <property type="match status" value="1"/>
</dbReference>
<accession>A0A1G5RSF4</accession>
<dbReference type="Pfam" id="PF02504">
    <property type="entry name" value="FA_synthesis"/>
    <property type="match status" value="1"/>
</dbReference>
<dbReference type="GO" id="GO:0005737">
    <property type="term" value="C:cytoplasm"/>
    <property type="evidence" value="ECO:0007669"/>
    <property type="project" value="UniProtKB-SubCell"/>
</dbReference>
<dbReference type="NCBIfam" id="TIGR00182">
    <property type="entry name" value="plsX"/>
    <property type="match status" value="1"/>
</dbReference>
<comment type="subunit">
    <text evidence="9 10">Homodimer. Probably interacts with PlsY.</text>
</comment>
<dbReference type="InterPro" id="IPR012281">
    <property type="entry name" value="Phospholipid_synth_PlsX-like"/>
</dbReference>
<keyword evidence="11" id="KW-0012">Acyltransferase</keyword>
<proteinExistence type="inferred from homology"/>
<dbReference type="PANTHER" id="PTHR30100">
    <property type="entry name" value="FATTY ACID/PHOSPHOLIPID SYNTHESIS PROTEIN PLSX"/>
    <property type="match status" value="1"/>
</dbReference>
<comment type="function">
    <text evidence="10">Catalyzes the reversible formation of acyl-phosphate (acyl-PO(4)) from acyl-[acyl-carrier-protein] (acyl-ACP). This enzyme utilizes acyl-ACP as fatty acyl donor, but not acyl-CoA.</text>
</comment>
<gene>
    <name evidence="10" type="primary">plsX</name>
    <name evidence="11" type="ORF">SAMN03080599_00476</name>
</gene>
<evidence type="ECO:0000313" key="12">
    <source>
        <dbReference type="Proteomes" id="UP000199208"/>
    </source>
</evidence>
<sequence length="347" mass="36911">MTIRIGIDAMGGDHAPEAVVKGAVEALSLVGADLVLIGIEDQIKAQLASLKYDANRLTIRHASEVIENEDKPVRAIKSKKDASMVVGFEMLKSGDIDALLSAGNTGALLAGGLLKVGRIKGLDRPALCLPYPTSKGFSVLIDAGSNADCKPHNLYEFAVMGTIYARDVLGIENPTVGLANIGAEEGKGNILMVDTYPVLKASELNFIGNVEARDIPEGACDVIVCDGFTGNIILKLSEGVATSFTGMLKAQLMKTKKNMLLGMLLKSVFSELKKKMDYTEYGGAPFLGTEGLIVKAHGSSNAKAIKNAIRYAEVCVKSQVVERIREELGRKDLEAARTALAGDQDEN</sequence>
<dbReference type="GO" id="GO:0006633">
    <property type="term" value="P:fatty acid biosynthetic process"/>
    <property type="evidence" value="ECO:0007669"/>
    <property type="project" value="UniProtKB-UniRule"/>
</dbReference>
<dbReference type="GO" id="GO:0008654">
    <property type="term" value="P:phospholipid biosynthetic process"/>
    <property type="evidence" value="ECO:0007669"/>
    <property type="project" value="UniProtKB-KW"/>
</dbReference>
<reference evidence="11 12" key="1">
    <citation type="submission" date="2016-10" db="EMBL/GenBank/DDBJ databases">
        <authorList>
            <person name="de Groot N.N."/>
        </authorList>
    </citation>
    <scope>NUCLEOTIDE SEQUENCE [LARGE SCALE GENOMIC DNA]</scope>
    <source>
        <strain evidence="11 12">DSM 2784</strain>
    </source>
</reference>
<keyword evidence="12" id="KW-1185">Reference proteome</keyword>
<dbReference type="HAMAP" id="MF_00019">
    <property type="entry name" value="PlsX"/>
    <property type="match status" value="1"/>
</dbReference>
<keyword evidence="3 10" id="KW-0444">Lipid biosynthesis</keyword>
<evidence type="ECO:0000256" key="10">
    <source>
        <dbReference type="HAMAP-Rule" id="MF_00019"/>
    </source>
</evidence>
<keyword evidence="2 10" id="KW-0963">Cytoplasm</keyword>
<name>A0A1G5RSF4_9FIRM</name>
<dbReference type="SUPFAM" id="SSF53659">
    <property type="entry name" value="Isocitrate/Isopropylmalate dehydrogenase-like"/>
    <property type="match status" value="1"/>
</dbReference>
<evidence type="ECO:0000256" key="3">
    <source>
        <dbReference type="ARBA" id="ARBA00022516"/>
    </source>
</evidence>
<dbReference type="GO" id="GO:0043811">
    <property type="term" value="F:phosphate:acyl-[acyl carrier protein] acyltransferase activity"/>
    <property type="evidence" value="ECO:0007669"/>
    <property type="project" value="UniProtKB-UniRule"/>
</dbReference>
<keyword evidence="4 10" id="KW-0808">Transferase</keyword>
<keyword evidence="5 10" id="KW-0443">Lipid metabolism</keyword>
<dbReference type="UniPathway" id="UPA00085"/>
<evidence type="ECO:0000256" key="4">
    <source>
        <dbReference type="ARBA" id="ARBA00022679"/>
    </source>
</evidence>